<proteinExistence type="inferred from homology"/>
<dbReference type="SUPFAM" id="SSF53613">
    <property type="entry name" value="Ribokinase-like"/>
    <property type="match status" value="1"/>
</dbReference>
<dbReference type="InterPro" id="IPR029056">
    <property type="entry name" value="Ribokinase-like"/>
</dbReference>
<dbReference type="InterPro" id="IPR011611">
    <property type="entry name" value="PfkB_dom"/>
</dbReference>
<dbReference type="PANTHER" id="PTHR43320">
    <property type="entry name" value="SUGAR KINASE"/>
    <property type="match status" value="1"/>
</dbReference>
<keyword evidence="3 5" id="KW-0418">Kinase</keyword>
<reference evidence="5 6" key="1">
    <citation type="submission" date="2019-10" db="EMBL/GenBank/DDBJ databases">
        <title>Gracilibacillus sp. nov. isolated from rice seeds.</title>
        <authorList>
            <person name="He S."/>
        </authorList>
    </citation>
    <scope>NUCLEOTIDE SEQUENCE [LARGE SCALE GENOMIC DNA]</scope>
    <source>
        <strain evidence="5 6">TD8</strain>
    </source>
</reference>
<name>A0A7C8GRN1_9BACI</name>
<dbReference type="RefSeq" id="WP_153406377.1">
    <property type="nucleotide sequence ID" value="NZ_ML762445.1"/>
</dbReference>
<dbReference type="CDD" id="cd01166">
    <property type="entry name" value="KdgK"/>
    <property type="match status" value="1"/>
</dbReference>
<keyword evidence="2" id="KW-0808">Transferase</keyword>
<evidence type="ECO:0000313" key="6">
    <source>
        <dbReference type="Proteomes" id="UP000480246"/>
    </source>
</evidence>
<dbReference type="Pfam" id="PF00294">
    <property type="entry name" value="PfkB"/>
    <property type="match status" value="1"/>
</dbReference>
<evidence type="ECO:0000256" key="3">
    <source>
        <dbReference type="ARBA" id="ARBA00022777"/>
    </source>
</evidence>
<accession>A0A7C8GRN1</accession>
<dbReference type="AlphaFoldDB" id="A0A7C8GRN1"/>
<dbReference type="GO" id="GO:0016301">
    <property type="term" value="F:kinase activity"/>
    <property type="evidence" value="ECO:0007669"/>
    <property type="project" value="UniProtKB-KW"/>
</dbReference>
<feature type="domain" description="Carbohydrate kinase PfkB" evidence="4">
    <location>
        <begin position="4"/>
        <end position="316"/>
    </location>
</feature>
<sequence length="338" mass="37348">MGNKIASFGEVMMRLQVPGHELLSQASSLNYSFSGTGVNVAAALSHLGHDTYLVSTIPDNPVGDAAISSLHRLGIKSSFINRNGASIGMYFLENGFGARPSRVTYSNRLESSFNQAPAAIYDFEQISKYVDIVHFCGITLAMNDAIRSQIKSFAKTAKQNGCLVVFDCNYRPSLWGESGYEKARAHYEDMLHLADIVFMNEKDALFTLGMQTKEKEREKQLKELLPAIADQYKIPIIAGTHRTIHVNQIHSLRGFLYKNNSFTYSKEMSFSVLDRIGSGDAFASAIIHRELKGYSNQKMADFAVSAAVLAHTITGDSPLLSEKDIIQAMGKGIRDVER</sequence>
<dbReference type="PANTHER" id="PTHR43320:SF2">
    <property type="entry name" value="2-DEHYDRO-3-DEOXYGLUCONOKINASE_2-DEHYDRO-3-DEOXYGALACTONOKINASE"/>
    <property type="match status" value="1"/>
</dbReference>
<dbReference type="Gene3D" id="3.40.1190.20">
    <property type="match status" value="1"/>
</dbReference>
<protein>
    <submittedName>
        <fullName evidence="5">Sugar kinase</fullName>
    </submittedName>
</protein>
<evidence type="ECO:0000256" key="1">
    <source>
        <dbReference type="ARBA" id="ARBA00010688"/>
    </source>
</evidence>
<evidence type="ECO:0000313" key="5">
    <source>
        <dbReference type="EMBL" id="KAB8127098.1"/>
    </source>
</evidence>
<gene>
    <name evidence="5" type="ORF">F9U64_18565</name>
</gene>
<keyword evidence="6" id="KW-1185">Reference proteome</keyword>
<dbReference type="Proteomes" id="UP000480246">
    <property type="component" value="Unassembled WGS sequence"/>
</dbReference>
<comment type="similarity">
    <text evidence="1">Belongs to the carbohydrate kinase PfkB family.</text>
</comment>
<evidence type="ECO:0000256" key="2">
    <source>
        <dbReference type="ARBA" id="ARBA00022679"/>
    </source>
</evidence>
<organism evidence="5 6">
    <name type="scientific">Gracilibacillus oryzae</name>
    <dbReference type="NCBI Taxonomy" id="1672701"/>
    <lineage>
        <taxon>Bacteria</taxon>
        <taxon>Bacillati</taxon>
        <taxon>Bacillota</taxon>
        <taxon>Bacilli</taxon>
        <taxon>Bacillales</taxon>
        <taxon>Bacillaceae</taxon>
        <taxon>Gracilibacillus</taxon>
    </lineage>
</organism>
<dbReference type="InterPro" id="IPR052700">
    <property type="entry name" value="Carb_kinase_PfkB-like"/>
</dbReference>
<dbReference type="OrthoDB" id="9813569at2"/>
<dbReference type="EMBL" id="WEID01000096">
    <property type="protein sequence ID" value="KAB8127098.1"/>
    <property type="molecule type" value="Genomic_DNA"/>
</dbReference>
<evidence type="ECO:0000259" key="4">
    <source>
        <dbReference type="Pfam" id="PF00294"/>
    </source>
</evidence>
<comment type="caution">
    <text evidence="5">The sequence shown here is derived from an EMBL/GenBank/DDBJ whole genome shotgun (WGS) entry which is preliminary data.</text>
</comment>